<accession>A0A286RGP3</accession>
<dbReference type="Pfam" id="PF01483">
    <property type="entry name" value="P_proprotein"/>
    <property type="match status" value="1"/>
</dbReference>
<dbReference type="Gene3D" id="3.40.50.1460">
    <property type="match status" value="1"/>
</dbReference>
<keyword evidence="6" id="KW-1185">Reference proteome</keyword>
<evidence type="ECO:0000256" key="1">
    <source>
        <dbReference type="ARBA" id="ARBA00022670"/>
    </source>
</evidence>
<feature type="domain" description="P/Homo B" evidence="4">
    <location>
        <begin position="643"/>
        <end position="794"/>
    </location>
</feature>
<reference evidence="5 6" key="1">
    <citation type="journal article" name="Front. Microbiol.">
        <title>Sugar Metabolism of the First Thermophilic Planctomycete Thermogutta terrifontis: Comparative Genomic and Transcriptomic Approaches.</title>
        <authorList>
            <person name="Elcheninov A.G."/>
            <person name="Menzel P."/>
            <person name="Gudbergsdottir S.R."/>
            <person name="Slesarev A.I."/>
            <person name="Kadnikov V.V."/>
            <person name="Krogh A."/>
            <person name="Bonch-Osmolovskaya E.A."/>
            <person name="Peng X."/>
            <person name="Kublanov I.V."/>
        </authorList>
    </citation>
    <scope>NUCLEOTIDE SEQUENCE [LARGE SCALE GENOMIC DNA]</scope>
    <source>
        <strain evidence="5 6">R1</strain>
    </source>
</reference>
<protein>
    <submittedName>
        <fullName evidence="5">Filamentous hemagglutinin family outer membrane protein</fullName>
    </submittedName>
</protein>
<gene>
    <name evidence="5" type="ORF">THTE_2543</name>
</gene>
<dbReference type="InterPro" id="IPR002884">
    <property type="entry name" value="P_dom"/>
</dbReference>
<dbReference type="Gene3D" id="2.60.40.3800">
    <property type="match status" value="1"/>
</dbReference>
<dbReference type="Gene3D" id="3.40.50.10390">
    <property type="entry name" value="Gingipain r, domain 1"/>
    <property type="match status" value="1"/>
</dbReference>
<dbReference type="Pfam" id="PF01364">
    <property type="entry name" value="Peptidase_C25"/>
    <property type="match status" value="1"/>
</dbReference>
<dbReference type="SUPFAM" id="SSF52129">
    <property type="entry name" value="Caspase-like"/>
    <property type="match status" value="1"/>
</dbReference>
<keyword evidence="1" id="KW-0645">Protease</keyword>
<evidence type="ECO:0000313" key="6">
    <source>
        <dbReference type="Proteomes" id="UP000215086"/>
    </source>
</evidence>
<dbReference type="SUPFAM" id="SSF49785">
    <property type="entry name" value="Galactose-binding domain-like"/>
    <property type="match status" value="1"/>
</dbReference>
<dbReference type="GO" id="GO:0004252">
    <property type="term" value="F:serine-type endopeptidase activity"/>
    <property type="evidence" value="ECO:0007669"/>
    <property type="project" value="InterPro"/>
</dbReference>
<dbReference type="GO" id="GO:0008234">
    <property type="term" value="F:cysteine-type peptidase activity"/>
    <property type="evidence" value="ECO:0007669"/>
    <property type="project" value="InterPro"/>
</dbReference>
<dbReference type="Gene3D" id="2.60.120.260">
    <property type="entry name" value="Galactose-binding domain-like"/>
    <property type="match status" value="1"/>
</dbReference>
<dbReference type="Proteomes" id="UP000215086">
    <property type="component" value="Chromosome"/>
</dbReference>
<keyword evidence="3" id="KW-0378">Hydrolase</keyword>
<dbReference type="InterPro" id="IPR013783">
    <property type="entry name" value="Ig-like_fold"/>
</dbReference>
<dbReference type="InterPro" id="IPR008979">
    <property type="entry name" value="Galactose-bd-like_sf"/>
</dbReference>
<dbReference type="PROSITE" id="PS51829">
    <property type="entry name" value="P_HOMO_B"/>
    <property type="match status" value="1"/>
</dbReference>
<dbReference type="InterPro" id="IPR029030">
    <property type="entry name" value="Caspase-like_dom_sf"/>
</dbReference>
<dbReference type="InterPro" id="IPR038490">
    <property type="entry name" value="Gingipain_propep_sf"/>
</dbReference>
<dbReference type="InterPro" id="IPR029031">
    <property type="entry name" value="Gingipain_N_sf"/>
</dbReference>
<dbReference type="GO" id="GO:0006508">
    <property type="term" value="P:proteolysis"/>
    <property type="evidence" value="ECO:0007669"/>
    <property type="project" value="UniProtKB-KW"/>
</dbReference>
<name>A0A286RGP3_9BACT</name>
<dbReference type="KEGG" id="ttf:THTE_2543"/>
<dbReference type="InterPro" id="IPR011049">
    <property type="entry name" value="Serralysin-like_metalloprot_C"/>
</dbReference>
<keyword evidence="2" id="KW-0732">Signal</keyword>
<evidence type="ECO:0000313" key="5">
    <source>
        <dbReference type="EMBL" id="ASV75145.1"/>
    </source>
</evidence>
<evidence type="ECO:0000256" key="3">
    <source>
        <dbReference type="ARBA" id="ARBA00022801"/>
    </source>
</evidence>
<proteinExistence type="predicted"/>
<dbReference type="InterPro" id="IPR001769">
    <property type="entry name" value="Gingipain"/>
</dbReference>
<dbReference type="SUPFAM" id="SSF117074">
    <property type="entry name" value="Hypothetical protein PA1324"/>
    <property type="match status" value="1"/>
</dbReference>
<evidence type="ECO:0000259" key="4">
    <source>
        <dbReference type="PROSITE" id="PS51829"/>
    </source>
</evidence>
<evidence type="ECO:0000256" key="2">
    <source>
        <dbReference type="ARBA" id="ARBA00022729"/>
    </source>
</evidence>
<dbReference type="EMBL" id="CP018477">
    <property type="protein sequence ID" value="ASV75145.1"/>
    <property type="molecule type" value="Genomic_DNA"/>
</dbReference>
<dbReference type="SUPFAM" id="SSF51120">
    <property type="entry name" value="beta-Roll"/>
    <property type="match status" value="1"/>
</dbReference>
<dbReference type="Gene3D" id="2.60.40.10">
    <property type="entry name" value="Immunoglobulins"/>
    <property type="match status" value="1"/>
</dbReference>
<sequence>MLEARDLFSVSPLTDTLLPLTNFGSQSSATSRAVALSWSGFESTTNGTIARLRATFQGDPQIRQLGAGVMVSLDGTDLWLATGDPVLPVTSVLLALPAGTELVAVEPILTSQIDVIGHGLPPVVAPNPVPFDSVEDAHLDWTQVLDRSLSASEIVHFSNYIWGGYRLATVSISPIIYDHSSGELAFVRQIELNLTLTPTADDLPVNPLLASQVAGFVANPEVLQTYSTATASPPVDPYEYVVVTSAALAREFEPLVQEKIARGLTARIVTTEWIAENYRGTENGDLADRIRQFLSDAYFNHGTRWVLLGGDAEVVPARGVYVAVGNTVETALATDMYYACLDGPWNRDGDNLWGERTDGLNGGDIDLVPELFVGRAPVSNATEARNFVAKTLLYATTPHPNATTALLLGEKLDSITQGSISNEIIRQQTIPSDWNVQTLYDSDTQAWTTAQIVAALNSSPNIVHHLGHANSTYVARMTVSQVAALSNAFPYFMYSQGCDAGAFDTRDVAIAEGHVVAPHGAVAVVMNTRYGWYVPGNTPGGSHDYALAFFDAIFNEHKVRLGEALVDSKLDNLFRLSAGGAYRWIHFTSTLFGDPELALQTGDWVPPQRALISGIVFEDQNRDRQRDPSERGMSNQLVYLDLNGDGRWNHGSTTFTQNSSVPLQDNGTIISQLQVSGVGRVHNLTVSINISHTYVADLRITLISPTGKRVTLVANAGGSGDNFTDTVFDDSASRSILEAAAPFTGTFRPVDPLGLLKDDLADGTWSLEVSDTAPWDTGVLNRWSLTFSYEEPYTVTDSNGAYIFSGLAAGDYTVRCARAASAWPVSADPGVTVSLTPGEQRTDVNLAISNIPSTSVDLGEITLQSILVDTSRPQLYRLIATHDGLLSMVVPDSISSSTARVSLYNAQGETIGSHPLSADPQRFDWTVLAGGEYYLLLDGLQGEIRLINLVGIHPGSVTIFGTSGDDQINLSLQHGLVVSVNGVQYDLTNEFTGSGGALSITANGLEGNDSLTLVLNDSDWYLRGEPGGIRATSGSIAVSASGVELVQVCAGKGNNTAELSDSPGDDVFVCQPGFAQLRGPGFEINVENFSIVHAYSRAGGDDVAHLSDSMGDDRFVARPDYSVMSGSGFYHRVKGFRYVHAYSRNGGNDSAQLFGSTNSDILTGTPDWVSIRRDGYFARAKFFKTVEVVGNGGTDVAQLSGSSQQDRLVAGPRWLSLSMNEKLITIRGIPQIIVNGGSGWDITELTDSAGDDRLRSWSGKTLFSGPGFNMILTSFEEVTARSVNGGADAAELWDSSGDDTFVSSPQVSRMVGPGFRHTVEGFRYVHGYATAGYDTAYLSGGLSATAWTLRDRQAIAADVNTYRRAKAFDAVFIEGGNSNQDEARLFDTPGNDYLKVIGNELTFVTSDWNVTLRNVPYVKAYGSTGTNLIARTAIDVVLTLFGSWV</sequence>
<organism evidence="5 6">
    <name type="scientific">Thermogutta terrifontis</name>
    <dbReference type="NCBI Taxonomy" id="1331910"/>
    <lineage>
        <taxon>Bacteria</taxon>
        <taxon>Pseudomonadati</taxon>
        <taxon>Planctomycetota</taxon>
        <taxon>Planctomycetia</taxon>
        <taxon>Pirellulales</taxon>
        <taxon>Thermoguttaceae</taxon>
        <taxon>Thermogutta</taxon>
    </lineage>
</organism>